<evidence type="ECO:0000313" key="3">
    <source>
        <dbReference type="Proteomes" id="UP000257039"/>
    </source>
</evidence>
<dbReference type="PROSITE" id="PS50943">
    <property type="entry name" value="HTH_CROC1"/>
    <property type="match status" value="1"/>
</dbReference>
<dbReference type="InterPro" id="IPR001387">
    <property type="entry name" value="Cro/C1-type_HTH"/>
</dbReference>
<accession>A0A4P9VMK7</accession>
<name>A0A4P9VMK7_9GAMM</name>
<dbReference type="Pfam" id="PF01381">
    <property type="entry name" value="HTH_3"/>
    <property type="match status" value="1"/>
</dbReference>
<dbReference type="AlphaFoldDB" id="A0A4P9VMK7"/>
<keyword evidence="3" id="KW-1185">Reference proteome</keyword>
<dbReference type="SUPFAM" id="SSF47413">
    <property type="entry name" value="lambda repressor-like DNA-binding domains"/>
    <property type="match status" value="1"/>
</dbReference>
<dbReference type="Proteomes" id="UP000257039">
    <property type="component" value="Unassembled WGS sequence"/>
</dbReference>
<dbReference type="CDD" id="cd00093">
    <property type="entry name" value="HTH_XRE"/>
    <property type="match status" value="1"/>
</dbReference>
<organism evidence="2 3">
    <name type="scientific">Zooshikella ganghwensis</name>
    <dbReference type="NCBI Taxonomy" id="202772"/>
    <lineage>
        <taxon>Bacteria</taxon>
        <taxon>Pseudomonadati</taxon>
        <taxon>Pseudomonadota</taxon>
        <taxon>Gammaproteobacteria</taxon>
        <taxon>Oceanospirillales</taxon>
        <taxon>Zooshikellaceae</taxon>
        <taxon>Zooshikella</taxon>
    </lineage>
</organism>
<proteinExistence type="predicted"/>
<dbReference type="RefSeq" id="WP_094787748.1">
    <property type="nucleotide sequence ID" value="NZ_NDXW01000001.1"/>
</dbReference>
<dbReference type="InterPro" id="IPR010982">
    <property type="entry name" value="Lambda_DNA-bd_dom_sf"/>
</dbReference>
<dbReference type="GO" id="GO:0003677">
    <property type="term" value="F:DNA binding"/>
    <property type="evidence" value="ECO:0007669"/>
    <property type="project" value="InterPro"/>
</dbReference>
<gene>
    <name evidence="2" type="ORF">B9G39_15000</name>
</gene>
<reference evidence="2 3" key="1">
    <citation type="submission" date="2017-04" db="EMBL/GenBank/DDBJ databases">
        <title>Draft genome sequence of Zooshikella ganghwensis VG4 isolated from Red Sea sediments.</title>
        <authorList>
            <person name="Rehman Z."/>
            <person name="Alam I."/>
            <person name="Kamau A."/>
            <person name="Bajic V."/>
            <person name="Leiknes T."/>
        </authorList>
    </citation>
    <scope>NUCLEOTIDE SEQUENCE [LARGE SCALE GENOMIC DNA]</scope>
    <source>
        <strain evidence="2 3">VG4</strain>
    </source>
</reference>
<dbReference type="Gene3D" id="1.10.260.40">
    <property type="entry name" value="lambda repressor-like DNA-binding domains"/>
    <property type="match status" value="1"/>
</dbReference>
<feature type="domain" description="HTH cro/C1-type" evidence="1">
    <location>
        <begin position="10"/>
        <end position="68"/>
    </location>
</feature>
<evidence type="ECO:0000259" key="1">
    <source>
        <dbReference type="PROSITE" id="PS50943"/>
    </source>
</evidence>
<dbReference type="EMBL" id="NDXW01000001">
    <property type="protein sequence ID" value="RDH44635.1"/>
    <property type="molecule type" value="Genomic_DNA"/>
</dbReference>
<evidence type="ECO:0000313" key="2">
    <source>
        <dbReference type="EMBL" id="RDH44635.1"/>
    </source>
</evidence>
<sequence>MSDTQLWERIKVARINAGLTQGDLARICQVTRTTTSRWESEDPEIRRKPRLSHLQKIAEATGQDIKFFFRSPNLSSTLSEARSVLMKETDSSLKEKSKRLLSDLTELVIDEDLCEVEVDMLLSIVSSIKDKAKLSKQEL</sequence>
<protein>
    <submittedName>
        <fullName evidence="2">XRE family transcriptional regulator</fullName>
    </submittedName>
</protein>
<comment type="caution">
    <text evidence="2">The sequence shown here is derived from an EMBL/GenBank/DDBJ whole genome shotgun (WGS) entry which is preliminary data.</text>
</comment>
<dbReference type="SMART" id="SM00530">
    <property type="entry name" value="HTH_XRE"/>
    <property type="match status" value="1"/>
</dbReference>